<feature type="domain" description="IclR-ED" evidence="2">
    <location>
        <begin position="1"/>
        <end position="58"/>
    </location>
</feature>
<dbReference type="SUPFAM" id="SSF55781">
    <property type="entry name" value="GAF domain-like"/>
    <property type="match status" value="1"/>
</dbReference>
<dbReference type="InterPro" id="IPR029016">
    <property type="entry name" value="GAF-like_dom_sf"/>
</dbReference>
<comment type="caution">
    <text evidence="3">The sequence shown here is derived from an EMBL/GenBank/DDBJ whole genome shotgun (WGS) entry which is preliminary data.</text>
</comment>
<keyword evidence="4" id="KW-1185">Reference proteome</keyword>
<gene>
    <name evidence="3" type="ORF">FGL98_15810</name>
</gene>
<name>A0A563DXG1_9MICO</name>
<dbReference type="RefSeq" id="WP_146318338.1">
    <property type="nucleotide sequence ID" value="NZ_VCQV01000024.1"/>
</dbReference>
<keyword evidence="1" id="KW-0812">Transmembrane</keyword>
<dbReference type="Pfam" id="PF01614">
    <property type="entry name" value="IclR_C"/>
    <property type="match status" value="1"/>
</dbReference>
<evidence type="ECO:0000259" key="2">
    <source>
        <dbReference type="PROSITE" id="PS51078"/>
    </source>
</evidence>
<dbReference type="Gene3D" id="3.30.450.40">
    <property type="match status" value="1"/>
</dbReference>
<sequence length="58" mass="6182">MDAVRRARYAIDYEEFRVRIGGVAAPVLGSGGVVVAALGVRGRSTRSLRPRVRSGPPC</sequence>
<evidence type="ECO:0000313" key="4">
    <source>
        <dbReference type="Proteomes" id="UP000320244"/>
    </source>
</evidence>
<keyword evidence="1" id="KW-1133">Transmembrane helix</keyword>
<reference evidence="3 4" key="2">
    <citation type="submission" date="2019-08" db="EMBL/GenBank/DDBJ databases">
        <title>Jejuicoccus antrihumi gen. nov., sp. nov., a new member of the family Dermacoccaceae isolated from a cave.</title>
        <authorList>
            <person name="Schumann P."/>
            <person name="Kim I.S."/>
        </authorList>
    </citation>
    <scope>NUCLEOTIDE SEQUENCE [LARGE SCALE GENOMIC DNA]</scope>
    <source>
        <strain evidence="3 4">C5-26</strain>
    </source>
</reference>
<evidence type="ECO:0000313" key="3">
    <source>
        <dbReference type="EMBL" id="TWP34895.1"/>
    </source>
</evidence>
<dbReference type="PROSITE" id="PS51078">
    <property type="entry name" value="ICLR_ED"/>
    <property type="match status" value="1"/>
</dbReference>
<organism evidence="3 4">
    <name type="scientific">Leekyejoonella antrihumi</name>
    <dbReference type="NCBI Taxonomy" id="1660198"/>
    <lineage>
        <taxon>Bacteria</taxon>
        <taxon>Bacillati</taxon>
        <taxon>Actinomycetota</taxon>
        <taxon>Actinomycetes</taxon>
        <taxon>Micrococcales</taxon>
        <taxon>Dermacoccaceae</taxon>
        <taxon>Leekyejoonella</taxon>
    </lineage>
</organism>
<reference evidence="3 4" key="1">
    <citation type="submission" date="2019-05" db="EMBL/GenBank/DDBJ databases">
        <authorList>
            <person name="Lee S.D."/>
        </authorList>
    </citation>
    <scope>NUCLEOTIDE SEQUENCE [LARGE SCALE GENOMIC DNA]</scope>
    <source>
        <strain evidence="3 4">C5-26</strain>
    </source>
</reference>
<proteinExistence type="predicted"/>
<feature type="transmembrane region" description="Helical" evidence="1">
    <location>
        <begin position="20"/>
        <end position="40"/>
    </location>
</feature>
<keyword evidence="1" id="KW-0472">Membrane</keyword>
<evidence type="ECO:0000256" key="1">
    <source>
        <dbReference type="SAM" id="Phobius"/>
    </source>
</evidence>
<dbReference type="EMBL" id="VCQV01000024">
    <property type="protein sequence ID" value="TWP34895.1"/>
    <property type="molecule type" value="Genomic_DNA"/>
</dbReference>
<protein>
    <recommendedName>
        <fullName evidence="2">IclR-ED domain-containing protein</fullName>
    </recommendedName>
</protein>
<dbReference type="Proteomes" id="UP000320244">
    <property type="component" value="Unassembled WGS sequence"/>
</dbReference>
<dbReference type="AlphaFoldDB" id="A0A563DXG1"/>
<accession>A0A563DXG1</accession>
<dbReference type="InterPro" id="IPR014757">
    <property type="entry name" value="Tscrpt_reg_IclR_C"/>
</dbReference>